<sequence>MLSQSSSSPGIRGHAGRRRWIGDRAGGGHETMEKY</sequence>
<reference evidence="2" key="2">
    <citation type="submission" date="2022-08" db="UniProtKB">
        <authorList>
            <consortium name="EnsemblMetazoa"/>
        </authorList>
    </citation>
    <scope>IDENTIFICATION</scope>
    <source>
        <strain evidence="2">STECLA/ALBI9_A</strain>
    </source>
</reference>
<dbReference type="Proteomes" id="UP000069272">
    <property type="component" value="Chromosome 2R"/>
</dbReference>
<accession>A0A182FZ06</accession>
<reference evidence="2 3" key="1">
    <citation type="journal article" date="2017" name="G3 (Bethesda)">
        <title>The Physical Genome Mapping of Anopheles albimanus Corrected Scaffold Misassemblies and Identified Interarm Rearrangements in Genus Anopheles.</title>
        <authorList>
            <person name="Artemov G.N."/>
            <person name="Peery A.N."/>
            <person name="Jiang X."/>
            <person name="Tu Z."/>
            <person name="Stegniy V.N."/>
            <person name="Sharakhova M.V."/>
            <person name="Sharakhov I.V."/>
        </authorList>
    </citation>
    <scope>NUCLEOTIDE SEQUENCE [LARGE SCALE GENOMIC DNA]</scope>
    <source>
        <strain evidence="2 3">ALBI9_A</strain>
    </source>
</reference>
<protein>
    <submittedName>
        <fullName evidence="2">Uncharacterized protein</fullName>
    </submittedName>
</protein>
<evidence type="ECO:0000313" key="2">
    <source>
        <dbReference type="EnsemblMetazoa" id="AALB014830-PB"/>
    </source>
</evidence>
<name>A0A182FZ06_ANOAL</name>
<organism evidence="2 3">
    <name type="scientific">Anopheles albimanus</name>
    <name type="common">New world malaria mosquito</name>
    <dbReference type="NCBI Taxonomy" id="7167"/>
    <lineage>
        <taxon>Eukaryota</taxon>
        <taxon>Metazoa</taxon>
        <taxon>Ecdysozoa</taxon>
        <taxon>Arthropoda</taxon>
        <taxon>Hexapoda</taxon>
        <taxon>Insecta</taxon>
        <taxon>Pterygota</taxon>
        <taxon>Neoptera</taxon>
        <taxon>Endopterygota</taxon>
        <taxon>Diptera</taxon>
        <taxon>Nematocera</taxon>
        <taxon>Culicoidea</taxon>
        <taxon>Culicidae</taxon>
        <taxon>Anophelinae</taxon>
        <taxon>Anopheles</taxon>
    </lineage>
</organism>
<keyword evidence="3" id="KW-1185">Reference proteome</keyword>
<evidence type="ECO:0000313" key="3">
    <source>
        <dbReference type="Proteomes" id="UP000069272"/>
    </source>
</evidence>
<feature type="compositionally biased region" description="Basic and acidic residues" evidence="1">
    <location>
        <begin position="20"/>
        <end position="35"/>
    </location>
</feature>
<dbReference type="VEuPathDB" id="VectorBase:AALB014830"/>
<proteinExistence type="predicted"/>
<dbReference type="AlphaFoldDB" id="A0A182FZ06"/>
<evidence type="ECO:0000256" key="1">
    <source>
        <dbReference type="SAM" id="MobiDB-lite"/>
    </source>
</evidence>
<feature type="region of interest" description="Disordered" evidence="1">
    <location>
        <begin position="1"/>
        <end position="35"/>
    </location>
</feature>
<dbReference type="EnsemblMetazoa" id="AALB014830-RB">
    <property type="protein sequence ID" value="AALB014830-PB"/>
    <property type="gene ID" value="AALB014830"/>
</dbReference>